<dbReference type="EMBL" id="CP001575">
    <property type="protein sequence ID" value="ACO69549.1"/>
    <property type="molecule type" value="Genomic_DNA"/>
</dbReference>
<dbReference type="InParanoid" id="C1FGI0"/>
<gene>
    <name evidence="2" type="ORF">MICPUN_60884</name>
</gene>
<dbReference type="KEGG" id="mis:MICPUN_60884"/>
<dbReference type="RefSeq" id="XP_002508291.1">
    <property type="nucleotide sequence ID" value="XM_002508245.1"/>
</dbReference>
<dbReference type="AlphaFoldDB" id="C1FGI0"/>
<feature type="domain" description="SET" evidence="1">
    <location>
        <begin position="11"/>
        <end position="280"/>
    </location>
</feature>
<dbReference type="OrthoDB" id="265717at2759"/>
<dbReference type="Gene3D" id="1.10.220.160">
    <property type="match status" value="1"/>
</dbReference>
<dbReference type="Pfam" id="PF00856">
    <property type="entry name" value="SET"/>
    <property type="match status" value="1"/>
</dbReference>
<dbReference type="InterPro" id="IPR001214">
    <property type="entry name" value="SET_dom"/>
</dbReference>
<organism evidence="2 3">
    <name type="scientific">Micromonas commoda (strain RCC299 / NOUM17 / CCMP2709)</name>
    <name type="common">Picoplanktonic green alga</name>
    <dbReference type="NCBI Taxonomy" id="296587"/>
    <lineage>
        <taxon>Eukaryota</taxon>
        <taxon>Viridiplantae</taxon>
        <taxon>Chlorophyta</taxon>
        <taxon>Mamiellophyceae</taxon>
        <taxon>Mamiellales</taxon>
        <taxon>Mamiellaceae</taxon>
        <taxon>Micromonas</taxon>
    </lineage>
</organism>
<dbReference type="PANTHER" id="PTHR12197:SF251">
    <property type="entry name" value="EG:BACR7C10.4 PROTEIN"/>
    <property type="match status" value="1"/>
</dbReference>
<keyword evidence="3" id="KW-1185">Reference proteome</keyword>
<dbReference type="Gene3D" id="2.170.270.10">
    <property type="entry name" value="SET domain"/>
    <property type="match status" value="1"/>
</dbReference>
<evidence type="ECO:0000313" key="3">
    <source>
        <dbReference type="Proteomes" id="UP000002009"/>
    </source>
</evidence>
<dbReference type="GeneID" id="8245922"/>
<dbReference type="STRING" id="296587.C1FGI0"/>
<dbReference type="Gene3D" id="6.10.140.2220">
    <property type="match status" value="1"/>
</dbReference>
<dbReference type="GO" id="GO:0005634">
    <property type="term" value="C:nucleus"/>
    <property type="evidence" value="ECO:0007669"/>
    <property type="project" value="TreeGrafter"/>
</dbReference>
<dbReference type="CDD" id="cd20071">
    <property type="entry name" value="SET_SMYD"/>
    <property type="match status" value="1"/>
</dbReference>
<accession>C1FGI0</accession>
<dbReference type="PANTHER" id="PTHR12197">
    <property type="entry name" value="HISTONE-LYSINE N-METHYLTRANSFERASE SMYD"/>
    <property type="match status" value="1"/>
</dbReference>
<dbReference type="PROSITE" id="PS50280">
    <property type="entry name" value="SET"/>
    <property type="match status" value="1"/>
</dbReference>
<evidence type="ECO:0000259" key="1">
    <source>
        <dbReference type="PROSITE" id="PS50280"/>
    </source>
</evidence>
<protein>
    <recommendedName>
        <fullName evidence="1">SET domain-containing protein</fullName>
    </recommendedName>
</protein>
<name>C1FGI0_MICCC</name>
<dbReference type="eggNOG" id="KOG2084">
    <property type="taxonomic scope" value="Eukaryota"/>
</dbReference>
<dbReference type="InterPro" id="IPR050869">
    <property type="entry name" value="H3K4_H4K5_MeTrfase"/>
</dbReference>
<proteinExistence type="predicted"/>
<evidence type="ECO:0000313" key="2">
    <source>
        <dbReference type="EMBL" id="ACO69549.1"/>
    </source>
</evidence>
<dbReference type="InterPro" id="IPR046341">
    <property type="entry name" value="SET_dom_sf"/>
</dbReference>
<dbReference type="Proteomes" id="UP000002009">
    <property type="component" value="Chromosome 8"/>
</dbReference>
<sequence>MTGEDDADPWDAVTTDRVEGKGEALRATRDLPKGARLLRVAPLFAVPYAAELTRLCGGCFQPRGAVCASCGSARLCSRCGAGAAGTLHGLECHALARLRDGEEGLTLAHSDLRLLLRALAVRSMRRAVDAGGDPAAIAAAEDGDVIVDGYDALEGLMSGVDGGDDGELPHDAVATIAEVAKQARFLLAASCRCSMDECVRTLGRLQLNGFEMTASEPEEGADEAEGGGHRPVGVGVFPSASYTNHSCAPNCAQRFDGHGCIVVETARDVRGGEELTIPYVDVRLGRRERRERLRKNFAFDCACERCAAEAD</sequence>
<dbReference type="SUPFAM" id="SSF82199">
    <property type="entry name" value="SET domain"/>
    <property type="match status" value="1"/>
</dbReference>
<reference evidence="2 3" key="1">
    <citation type="journal article" date="2009" name="Science">
        <title>Green evolution and dynamic adaptations revealed by genomes of the marine picoeukaryotes Micromonas.</title>
        <authorList>
            <person name="Worden A.Z."/>
            <person name="Lee J.H."/>
            <person name="Mock T."/>
            <person name="Rouze P."/>
            <person name="Simmons M.P."/>
            <person name="Aerts A.L."/>
            <person name="Allen A.E."/>
            <person name="Cuvelier M.L."/>
            <person name="Derelle E."/>
            <person name="Everett M.V."/>
            <person name="Foulon E."/>
            <person name="Grimwood J."/>
            <person name="Gundlach H."/>
            <person name="Henrissat B."/>
            <person name="Napoli C."/>
            <person name="McDonald S.M."/>
            <person name="Parker M.S."/>
            <person name="Rombauts S."/>
            <person name="Salamov A."/>
            <person name="Von Dassow P."/>
            <person name="Badger J.H."/>
            <person name="Coutinho P.M."/>
            <person name="Demir E."/>
            <person name="Dubchak I."/>
            <person name="Gentemann C."/>
            <person name="Eikrem W."/>
            <person name="Gready J.E."/>
            <person name="John U."/>
            <person name="Lanier W."/>
            <person name="Lindquist E.A."/>
            <person name="Lucas S."/>
            <person name="Mayer K.F."/>
            <person name="Moreau H."/>
            <person name="Not F."/>
            <person name="Otillar R."/>
            <person name="Panaud O."/>
            <person name="Pangilinan J."/>
            <person name="Paulsen I."/>
            <person name="Piegu B."/>
            <person name="Poliakov A."/>
            <person name="Robbens S."/>
            <person name="Schmutz J."/>
            <person name="Toulza E."/>
            <person name="Wyss T."/>
            <person name="Zelensky A."/>
            <person name="Zhou K."/>
            <person name="Armbrust E.V."/>
            <person name="Bhattacharya D."/>
            <person name="Goodenough U.W."/>
            <person name="Van de Peer Y."/>
            <person name="Grigoriev I.V."/>
        </authorList>
    </citation>
    <scope>NUCLEOTIDE SEQUENCE [LARGE SCALE GENOMIC DNA]</scope>
    <source>
        <strain evidence="3">RCC299 / NOUM17</strain>
    </source>
</reference>
<dbReference type="SMART" id="SM00317">
    <property type="entry name" value="SET"/>
    <property type="match status" value="1"/>
</dbReference>
<dbReference type="OMA" id="CINSFSI"/>